<dbReference type="KEGG" id="adu:110278762"/>
<proteinExistence type="predicted"/>
<dbReference type="PANTHER" id="PTHR33223">
    <property type="entry name" value="CCHC-TYPE DOMAIN-CONTAINING PROTEIN"/>
    <property type="match status" value="1"/>
</dbReference>
<reference evidence="5" key="2">
    <citation type="submission" date="2025-08" db="UniProtKB">
        <authorList>
            <consortium name="RefSeq"/>
        </authorList>
    </citation>
    <scope>IDENTIFICATION</scope>
    <source>
        <tissue evidence="5">Whole plant</tissue>
    </source>
</reference>
<dbReference type="AlphaFoldDB" id="A0A6P5N761"/>
<protein>
    <submittedName>
        <fullName evidence="5">Uncharacterized protein LOC110278762</fullName>
    </submittedName>
</protein>
<feature type="region of interest" description="Disordered" evidence="2">
    <location>
        <begin position="1"/>
        <end position="67"/>
    </location>
</feature>
<feature type="compositionally biased region" description="Basic and acidic residues" evidence="2">
    <location>
        <begin position="29"/>
        <end position="42"/>
    </location>
</feature>
<organism evidence="4 5">
    <name type="scientific">Arachis duranensis</name>
    <name type="common">Wild peanut</name>
    <dbReference type="NCBI Taxonomy" id="130453"/>
    <lineage>
        <taxon>Eukaryota</taxon>
        <taxon>Viridiplantae</taxon>
        <taxon>Streptophyta</taxon>
        <taxon>Embryophyta</taxon>
        <taxon>Tracheophyta</taxon>
        <taxon>Spermatophyta</taxon>
        <taxon>Magnoliopsida</taxon>
        <taxon>eudicotyledons</taxon>
        <taxon>Gunneridae</taxon>
        <taxon>Pentapetalae</taxon>
        <taxon>rosids</taxon>
        <taxon>fabids</taxon>
        <taxon>Fabales</taxon>
        <taxon>Fabaceae</taxon>
        <taxon>Papilionoideae</taxon>
        <taxon>50 kb inversion clade</taxon>
        <taxon>dalbergioids sensu lato</taxon>
        <taxon>Dalbergieae</taxon>
        <taxon>Pterocarpus clade</taxon>
        <taxon>Arachis</taxon>
    </lineage>
</organism>
<keyword evidence="1" id="KW-0175">Coiled coil</keyword>
<keyword evidence="4" id="KW-1185">Reference proteome</keyword>
<feature type="region of interest" description="Disordered" evidence="2">
    <location>
        <begin position="271"/>
        <end position="291"/>
    </location>
</feature>
<dbReference type="Pfam" id="PF03732">
    <property type="entry name" value="Retrotrans_gag"/>
    <property type="match status" value="1"/>
</dbReference>
<reference evidence="4" key="1">
    <citation type="journal article" date="2016" name="Nat. Genet.">
        <title>The genome sequences of Arachis duranensis and Arachis ipaensis, the diploid ancestors of cultivated peanut.</title>
        <authorList>
            <person name="Bertioli D.J."/>
            <person name="Cannon S.B."/>
            <person name="Froenicke L."/>
            <person name="Huang G."/>
            <person name="Farmer A.D."/>
            <person name="Cannon E.K."/>
            <person name="Liu X."/>
            <person name="Gao D."/>
            <person name="Clevenger J."/>
            <person name="Dash S."/>
            <person name="Ren L."/>
            <person name="Moretzsohn M.C."/>
            <person name="Shirasawa K."/>
            <person name="Huang W."/>
            <person name="Vidigal B."/>
            <person name="Abernathy B."/>
            <person name="Chu Y."/>
            <person name="Niederhuth C.E."/>
            <person name="Umale P."/>
            <person name="Araujo A.C."/>
            <person name="Kozik A."/>
            <person name="Kim K.D."/>
            <person name="Burow M.D."/>
            <person name="Varshney R.K."/>
            <person name="Wang X."/>
            <person name="Zhang X."/>
            <person name="Barkley N."/>
            <person name="Guimaraes P.M."/>
            <person name="Isobe S."/>
            <person name="Guo B."/>
            <person name="Liao B."/>
            <person name="Stalker H.T."/>
            <person name="Schmitz R.J."/>
            <person name="Scheffler B.E."/>
            <person name="Leal-Bertioli S.C."/>
            <person name="Xun X."/>
            <person name="Jackson S.A."/>
            <person name="Michelmore R."/>
            <person name="Ozias-Akins P."/>
        </authorList>
    </citation>
    <scope>NUCLEOTIDE SEQUENCE [LARGE SCALE GENOMIC DNA]</scope>
    <source>
        <strain evidence="4">cv. V14167</strain>
    </source>
</reference>
<feature type="domain" description="Retrotransposon gag" evidence="3">
    <location>
        <begin position="135"/>
        <end position="224"/>
    </location>
</feature>
<gene>
    <name evidence="5" type="primary">LOC110278762</name>
</gene>
<accession>A0A6P5N761</accession>
<evidence type="ECO:0000313" key="5">
    <source>
        <dbReference type="RefSeq" id="XP_020992665.1"/>
    </source>
</evidence>
<dbReference type="Proteomes" id="UP000515211">
    <property type="component" value="Chromosome 3"/>
</dbReference>
<feature type="compositionally biased region" description="Polar residues" evidence="2">
    <location>
        <begin position="14"/>
        <end position="27"/>
    </location>
</feature>
<evidence type="ECO:0000259" key="3">
    <source>
        <dbReference type="Pfam" id="PF03732"/>
    </source>
</evidence>
<dbReference type="PANTHER" id="PTHR33223:SF10">
    <property type="entry name" value="AMINOTRANSFERASE-LIKE PLANT MOBILE DOMAIN-CONTAINING PROTEIN"/>
    <property type="match status" value="1"/>
</dbReference>
<name>A0A6P5N761_ARADU</name>
<sequence length="344" mass="39350">MANNSPEDGHATTDSEQENLNTGNNEADMTFHQEANDQHKEGTSGVKNPKVNSFEGRESGKEGPPHAAELMGLVHDHQECLEQLEQELERQREAERNLREEIERRKETMDPKHHLNNIKSRMYLADASDATRCKAFLTALSKAAMKWFDSLPPRSVTSFDDLSQKFLMRFSIQKDKVKHAPSLLGVKQEDREPLRNYMEMFNKACLEIQDMPTEAVIMSLVNGLGKGSFSQSISKRHPTSLNDVQERVEKYINIEENARLQEPSWRLGHSHLAKEKEREPKKKEEIGVEKPRRYHSNTPLKVFLVDVYRKIRHTERLPPLGPSRTKKGGVMATTANTIKCMAIL</sequence>
<evidence type="ECO:0000313" key="4">
    <source>
        <dbReference type="Proteomes" id="UP000515211"/>
    </source>
</evidence>
<evidence type="ECO:0000256" key="2">
    <source>
        <dbReference type="SAM" id="MobiDB-lite"/>
    </source>
</evidence>
<dbReference type="RefSeq" id="XP_020992665.1">
    <property type="nucleotide sequence ID" value="XM_021137006.1"/>
</dbReference>
<evidence type="ECO:0000256" key="1">
    <source>
        <dbReference type="SAM" id="Coils"/>
    </source>
</evidence>
<feature type="compositionally biased region" description="Basic and acidic residues" evidence="2">
    <location>
        <begin position="55"/>
        <end position="64"/>
    </location>
</feature>
<dbReference type="GeneID" id="110278762"/>
<feature type="coiled-coil region" evidence="1">
    <location>
        <begin position="67"/>
        <end position="108"/>
    </location>
</feature>
<feature type="compositionally biased region" description="Basic and acidic residues" evidence="2">
    <location>
        <begin position="272"/>
        <end position="291"/>
    </location>
</feature>
<dbReference type="InterPro" id="IPR005162">
    <property type="entry name" value="Retrotrans_gag_dom"/>
</dbReference>